<feature type="domain" description="TfuA-like core" evidence="1">
    <location>
        <begin position="49"/>
        <end position="168"/>
    </location>
</feature>
<evidence type="ECO:0000259" key="1">
    <source>
        <dbReference type="Pfam" id="PF07812"/>
    </source>
</evidence>
<protein>
    <submittedName>
        <fullName evidence="2">TfuA-like protein</fullName>
    </submittedName>
</protein>
<proteinExistence type="predicted"/>
<evidence type="ECO:0000313" key="3">
    <source>
        <dbReference type="Proteomes" id="UP001057998"/>
    </source>
</evidence>
<sequence>MSLIIFAGPSISAEQITAILPDADVRPPAKQGDIYLATQDKPQVIALIDGFFERIPAVWHKEILYAMSLGIHVYGSSSMGALRAAELDVFGMVGIGKIYRQYTSGALEDDDEVALIHAPEHLNYQPVSRAMVDLRDDLQRACAHELLSRSQADDIERQLKALWYPYRTLSALEQFAESVLSACQLETLHAFFNERTVSLKHQDALELVQTLAALDLPTLAAKQVDYQFCENDAWQTLVTDVEREQQFQGVAGLDPAVLLSPAFEQSAKLKSDALAHAKLLGLNGQPWIRPAFMKVAGQWHCVKEDGQPDFEQISYRIHLLNMKVEQFDQWIECEALLMAYVDQVQRAQADSHL</sequence>
<gene>
    <name evidence="2" type="ORF">NNL38_19100</name>
</gene>
<dbReference type="RefSeq" id="WP_255392037.1">
    <property type="nucleotide sequence ID" value="NZ_CP101509.1"/>
</dbReference>
<accession>A0ABY5GQ80</accession>
<dbReference type="InterPro" id="IPR012924">
    <property type="entry name" value="TfuA_core"/>
</dbReference>
<keyword evidence="3" id="KW-1185">Reference proteome</keyword>
<reference evidence="2" key="1">
    <citation type="submission" date="2022-07" db="EMBL/GenBank/DDBJ databases">
        <title>Genome sequencing of Photobacterium atrarenae GJH2-4.</title>
        <authorList>
            <person name="Park S.-J."/>
        </authorList>
    </citation>
    <scope>NUCLEOTIDE SEQUENCE</scope>
    <source>
        <strain evidence="2">GJH2-4</strain>
    </source>
</reference>
<dbReference type="Proteomes" id="UP001057998">
    <property type="component" value="Chromosome 2"/>
</dbReference>
<name>A0ABY5GQ80_9GAMM</name>
<dbReference type="Pfam" id="PF07812">
    <property type="entry name" value="TfuA"/>
    <property type="match status" value="1"/>
</dbReference>
<dbReference type="EMBL" id="CP101509">
    <property type="protein sequence ID" value="UTV30672.1"/>
    <property type="molecule type" value="Genomic_DNA"/>
</dbReference>
<organism evidence="2 3">
    <name type="scientific">Photobacterium atrarenae</name>
    <dbReference type="NCBI Taxonomy" id="865757"/>
    <lineage>
        <taxon>Bacteria</taxon>
        <taxon>Pseudomonadati</taxon>
        <taxon>Pseudomonadota</taxon>
        <taxon>Gammaproteobacteria</taxon>
        <taxon>Vibrionales</taxon>
        <taxon>Vibrionaceae</taxon>
        <taxon>Photobacterium</taxon>
    </lineage>
</organism>
<evidence type="ECO:0000313" key="2">
    <source>
        <dbReference type="EMBL" id="UTV30672.1"/>
    </source>
</evidence>